<dbReference type="GO" id="GO:0004792">
    <property type="term" value="F:thiosulfate-cyanide sulfurtransferase activity"/>
    <property type="evidence" value="ECO:0007669"/>
    <property type="project" value="InterPro"/>
</dbReference>
<keyword evidence="4" id="KW-0498">Mitosis</keyword>
<keyword evidence="7" id="KW-0131">Cell cycle</keyword>
<sequence>MPPYLRWWIRAPPSSSRPNLKRKHDSDDEPKMAYHHANTTTKQFLMAPSAPYRKASQRLSGRAKADIDEFLSSDIERELELSFASTMSITSPVMSPVSSAPEDDHPDYVPMDISPAPVRSNQFFAQQPKESETKLKIGRPRALTSSSRLFGRDRSNSASSSPNPLASNKSTNSGTSGASKKLQRSALPFEWMATTDPSAADSSENMFAPPPQHDYPSPDASDAMDVDTSYVHVPSTSAPESPAPISAAPTITAFNAETRLDSSSRPLSAAPTVGFKNPFLDSMFADTLPRGHTFEDAPSSFSIDESPVQPFQKKRRSASPEREDLDMSHHLVEDPSSPGLFASPSVDKLKRMSSASLLTNMLKKPLMGDLALNANNKRPRRPTVSAIVAPADAPQIYSAHPGHGKEFQEKAAVPRPTLPPVRRAFSAMLPPSMMDLSLESEDGSFDPDMSSPAQAYAKRQQVKAIRRCDGTDDFRSWTGASALVQRDGDVKKGLRRSEDRAEHYTPTERETPRSKYLNANGLGLGNFGDNEAHGKILPCHRVKEDGLMRISVKTLDDLLDGAFDSQITSFQVIDCRFDYEYNGGHVPGAININTPAAVEEFLLGSDVSKPKPSTSGDPQKKSILIFHCEFSAKRAPTFAKHLRSKDRALNNHVYPKVHYPEVYILEGGYCQYFKLSGNRCEPRGYVQMDDPHYAASRKEDLDQFRKAKFGRTRSYAYGDGKMSLGAQLQQPKRNSAPTGSTTLFAAGNVARSRRTNSLLQTLEEDSITQHSEDEDTDIGDSPCPPPNKGVAFKGGKIGRAPLTRAETYGPSRFGMGF</sequence>
<protein>
    <recommendedName>
        <fullName evidence="9">M-phase inducer phosphatase</fullName>
        <ecNumber evidence="2">3.1.3.48</ecNumber>
    </recommendedName>
</protein>
<dbReference type="GO" id="GO:0051301">
    <property type="term" value="P:cell division"/>
    <property type="evidence" value="ECO:0007669"/>
    <property type="project" value="UniProtKB-KW"/>
</dbReference>
<dbReference type="CDD" id="cd01530">
    <property type="entry name" value="Cdc25"/>
    <property type="match status" value="1"/>
</dbReference>
<dbReference type="AlphaFoldDB" id="A0AAW0FIE0"/>
<feature type="region of interest" description="Disordered" evidence="10">
    <location>
        <begin position="13"/>
        <end position="32"/>
    </location>
</feature>
<keyword evidence="5" id="KW-0378">Hydrolase</keyword>
<proteinExistence type="inferred from homology"/>
<feature type="compositionally biased region" description="Low complexity" evidence="10">
    <location>
        <begin position="156"/>
        <end position="170"/>
    </location>
</feature>
<dbReference type="PROSITE" id="PS00380">
    <property type="entry name" value="RHODANESE_1"/>
    <property type="match status" value="1"/>
</dbReference>
<feature type="region of interest" description="Disordered" evidence="10">
    <location>
        <begin position="91"/>
        <end position="182"/>
    </location>
</feature>
<dbReference type="SUPFAM" id="SSF52821">
    <property type="entry name" value="Rhodanese/Cell cycle control phosphatase"/>
    <property type="match status" value="1"/>
</dbReference>
<feature type="compositionally biased region" description="Polar residues" evidence="10">
    <location>
        <begin position="196"/>
        <end position="205"/>
    </location>
</feature>
<dbReference type="EC" id="3.1.3.48" evidence="2"/>
<evidence type="ECO:0000256" key="3">
    <source>
        <dbReference type="ARBA" id="ARBA00022618"/>
    </source>
</evidence>
<feature type="region of interest" description="Disordered" evidence="10">
    <location>
        <begin position="762"/>
        <end position="795"/>
    </location>
</feature>
<evidence type="ECO:0000256" key="10">
    <source>
        <dbReference type="SAM" id="MobiDB-lite"/>
    </source>
</evidence>
<comment type="caution">
    <text evidence="12">The sequence shown here is derived from an EMBL/GenBank/DDBJ whole genome shotgun (WGS) entry which is preliminary data.</text>
</comment>
<evidence type="ECO:0000256" key="5">
    <source>
        <dbReference type="ARBA" id="ARBA00022801"/>
    </source>
</evidence>
<gene>
    <name evidence="12" type="ORF">QCA50_020623</name>
</gene>
<evidence type="ECO:0000313" key="13">
    <source>
        <dbReference type="Proteomes" id="UP001385951"/>
    </source>
</evidence>
<evidence type="ECO:0000256" key="9">
    <source>
        <dbReference type="ARBA" id="ARBA00067190"/>
    </source>
</evidence>
<feature type="domain" description="Rhodanese" evidence="11">
    <location>
        <begin position="566"/>
        <end position="681"/>
    </location>
</feature>
<dbReference type="GO" id="GO:0110032">
    <property type="term" value="P:positive regulation of G2/MI transition of meiotic cell cycle"/>
    <property type="evidence" value="ECO:0007669"/>
    <property type="project" value="TreeGrafter"/>
</dbReference>
<keyword evidence="6" id="KW-0904">Protein phosphatase</keyword>
<dbReference type="EMBL" id="JASBNA010000118">
    <property type="protein sequence ID" value="KAK7676405.1"/>
    <property type="molecule type" value="Genomic_DNA"/>
</dbReference>
<keyword evidence="13" id="KW-1185">Reference proteome</keyword>
<dbReference type="InterPro" id="IPR036873">
    <property type="entry name" value="Rhodanese-like_dom_sf"/>
</dbReference>
<dbReference type="PANTHER" id="PTHR10828">
    <property type="entry name" value="M-PHASE INDUCER PHOSPHATASE DUAL SPECIFICITY PHOSPHATASE CDC25"/>
    <property type="match status" value="1"/>
</dbReference>
<dbReference type="Proteomes" id="UP001385951">
    <property type="component" value="Unassembled WGS sequence"/>
</dbReference>
<dbReference type="Gene3D" id="3.40.250.10">
    <property type="entry name" value="Rhodanese-like domain"/>
    <property type="match status" value="1"/>
</dbReference>
<comment type="similarity">
    <text evidence="1">Belongs to the MPI phosphatase family.</text>
</comment>
<dbReference type="PROSITE" id="PS50206">
    <property type="entry name" value="RHODANESE_3"/>
    <property type="match status" value="1"/>
</dbReference>
<dbReference type="PANTHER" id="PTHR10828:SF17">
    <property type="entry name" value="PROTEIN-TYROSINE-PHOSPHATASE"/>
    <property type="match status" value="1"/>
</dbReference>
<feature type="region of interest" description="Disordered" evidence="10">
    <location>
        <begin position="491"/>
        <end position="510"/>
    </location>
</feature>
<organism evidence="12 13">
    <name type="scientific">Cerrena zonata</name>
    <dbReference type="NCBI Taxonomy" id="2478898"/>
    <lineage>
        <taxon>Eukaryota</taxon>
        <taxon>Fungi</taxon>
        <taxon>Dikarya</taxon>
        <taxon>Basidiomycota</taxon>
        <taxon>Agaricomycotina</taxon>
        <taxon>Agaricomycetes</taxon>
        <taxon>Polyporales</taxon>
        <taxon>Cerrenaceae</taxon>
        <taxon>Cerrena</taxon>
    </lineage>
</organism>
<name>A0AAW0FIE0_9APHY</name>
<dbReference type="Pfam" id="PF00581">
    <property type="entry name" value="Rhodanese"/>
    <property type="match status" value="1"/>
</dbReference>
<dbReference type="GO" id="GO:0005737">
    <property type="term" value="C:cytoplasm"/>
    <property type="evidence" value="ECO:0007669"/>
    <property type="project" value="TreeGrafter"/>
</dbReference>
<dbReference type="GO" id="GO:0005634">
    <property type="term" value="C:nucleus"/>
    <property type="evidence" value="ECO:0007669"/>
    <property type="project" value="TreeGrafter"/>
</dbReference>
<evidence type="ECO:0000256" key="8">
    <source>
        <dbReference type="ARBA" id="ARBA00051722"/>
    </source>
</evidence>
<dbReference type="GO" id="GO:0004725">
    <property type="term" value="F:protein tyrosine phosphatase activity"/>
    <property type="evidence" value="ECO:0007669"/>
    <property type="project" value="UniProtKB-EC"/>
</dbReference>
<accession>A0AAW0FIE0</accession>
<dbReference type="PRINTS" id="PR00716">
    <property type="entry name" value="MPIPHPHTASE"/>
</dbReference>
<evidence type="ECO:0000256" key="1">
    <source>
        <dbReference type="ARBA" id="ARBA00011065"/>
    </source>
</evidence>
<dbReference type="InterPro" id="IPR001763">
    <property type="entry name" value="Rhodanese-like_dom"/>
</dbReference>
<evidence type="ECO:0000256" key="2">
    <source>
        <dbReference type="ARBA" id="ARBA00013064"/>
    </source>
</evidence>
<dbReference type="GO" id="GO:0000086">
    <property type="term" value="P:G2/M transition of mitotic cell cycle"/>
    <property type="evidence" value="ECO:0007669"/>
    <property type="project" value="TreeGrafter"/>
</dbReference>
<dbReference type="SMART" id="SM00450">
    <property type="entry name" value="RHOD"/>
    <property type="match status" value="1"/>
</dbReference>
<evidence type="ECO:0000256" key="6">
    <source>
        <dbReference type="ARBA" id="ARBA00022912"/>
    </source>
</evidence>
<evidence type="ECO:0000256" key="4">
    <source>
        <dbReference type="ARBA" id="ARBA00022776"/>
    </source>
</evidence>
<feature type="region of interest" description="Disordered" evidence="10">
    <location>
        <begin position="295"/>
        <end position="324"/>
    </location>
</feature>
<keyword evidence="3" id="KW-0132">Cell division</keyword>
<dbReference type="GO" id="GO:0010971">
    <property type="term" value="P:positive regulation of G2/M transition of mitotic cell cycle"/>
    <property type="evidence" value="ECO:0007669"/>
    <property type="project" value="TreeGrafter"/>
</dbReference>
<dbReference type="InterPro" id="IPR001307">
    <property type="entry name" value="Thiosulphate_STrfase_CS"/>
</dbReference>
<feature type="region of interest" description="Disordered" evidence="10">
    <location>
        <begin position="196"/>
        <end position="222"/>
    </location>
</feature>
<evidence type="ECO:0000313" key="12">
    <source>
        <dbReference type="EMBL" id="KAK7676405.1"/>
    </source>
</evidence>
<evidence type="ECO:0000259" key="11">
    <source>
        <dbReference type="PROSITE" id="PS50206"/>
    </source>
</evidence>
<dbReference type="FunFam" id="3.40.250.10:FF:000021">
    <property type="entry name" value="M-phase inducer phosphatase cdc-25.2"/>
    <property type="match status" value="1"/>
</dbReference>
<feature type="compositionally biased region" description="Acidic residues" evidence="10">
    <location>
        <begin position="762"/>
        <end position="778"/>
    </location>
</feature>
<dbReference type="InterPro" id="IPR000751">
    <property type="entry name" value="MPI_Phosphatase"/>
</dbReference>
<reference evidence="12 13" key="1">
    <citation type="submission" date="2022-09" db="EMBL/GenBank/DDBJ databases">
        <authorList>
            <person name="Palmer J.M."/>
        </authorList>
    </citation>
    <scope>NUCLEOTIDE SEQUENCE [LARGE SCALE GENOMIC DNA]</scope>
    <source>
        <strain evidence="12 13">DSM 7382</strain>
    </source>
</reference>
<comment type="catalytic activity">
    <reaction evidence="8">
        <text>O-phospho-L-tyrosyl-[protein] + H2O = L-tyrosyl-[protein] + phosphate</text>
        <dbReference type="Rhea" id="RHEA:10684"/>
        <dbReference type="Rhea" id="RHEA-COMP:10136"/>
        <dbReference type="Rhea" id="RHEA-COMP:20101"/>
        <dbReference type="ChEBI" id="CHEBI:15377"/>
        <dbReference type="ChEBI" id="CHEBI:43474"/>
        <dbReference type="ChEBI" id="CHEBI:46858"/>
        <dbReference type="ChEBI" id="CHEBI:61978"/>
        <dbReference type="EC" id="3.1.3.48"/>
    </reaction>
</comment>
<evidence type="ECO:0000256" key="7">
    <source>
        <dbReference type="ARBA" id="ARBA00023306"/>
    </source>
</evidence>